<comment type="caution">
    <text evidence="2">The sequence shown here is derived from an EMBL/GenBank/DDBJ whole genome shotgun (WGS) entry which is preliminary data.</text>
</comment>
<dbReference type="Gene3D" id="1.10.287.100">
    <property type="match status" value="1"/>
</dbReference>
<evidence type="ECO:0000256" key="1">
    <source>
        <dbReference type="SAM" id="MobiDB-lite"/>
    </source>
</evidence>
<dbReference type="Pfam" id="PF09754">
    <property type="entry name" value="PAC2"/>
    <property type="match status" value="1"/>
</dbReference>
<sequence>MAGEPGELFELHLERPELDDLGNPVLVVALDGYIDAGGGVRLAVSALLESLEHTPVVTFDVDQLIDYRARRPALTFHDNAYTAYQAPTLQVHRLVDEGGTPFLLMSGPEPDVQWERFIRAVAQVVDRLNVRMTVGLLAIPMGVPHTRPTGMTQHSSRPGLLPPQEDRTGTIQVPGHLGGLLELRFGQDGRDAIGFAAHVPHYLARSEYPEVARTLIQATADACGLLLPTSSLDAASAELRTQLAEQIAENGEVADVVRALEEQYDAFASASGRGLLAESAPLPTADELGAQFEAFLADREPPTG</sequence>
<name>A0A938YHE4_9ACTN</name>
<feature type="region of interest" description="Disordered" evidence="1">
    <location>
        <begin position="145"/>
        <end position="168"/>
    </location>
</feature>
<proteinExistence type="predicted"/>
<dbReference type="Proteomes" id="UP000663801">
    <property type="component" value="Unassembled WGS sequence"/>
</dbReference>
<reference evidence="2" key="1">
    <citation type="submission" date="2021-01" db="EMBL/GenBank/DDBJ databases">
        <title>KCTC 19127 draft genome.</title>
        <authorList>
            <person name="An D."/>
        </authorList>
    </citation>
    <scope>NUCLEOTIDE SEQUENCE</scope>
    <source>
        <strain evidence="2">KCTC 19127</strain>
    </source>
</reference>
<dbReference type="EMBL" id="JAERWL010000012">
    <property type="protein sequence ID" value="MBM9477726.1"/>
    <property type="molecule type" value="Genomic_DNA"/>
</dbReference>
<dbReference type="InterPro" id="IPR008492">
    <property type="entry name" value="Rv2714-like"/>
</dbReference>
<accession>A0A938YHE4</accession>
<keyword evidence="3" id="KW-1185">Reference proteome</keyword>
<dbReference type="InterPro" id="IPR038389">
    <property type="entry name" value="PSMG2_sf"/>
</dbReference>
<gene>
    <name evidence="2" type="ORF">JL107_14840</name>
</gene>
<dbReference type="SUPFAM" id="SSF159659">
    <property type="entry name" value="Cgl1923-like"/>
    <property type="match status" value="1"/>
</dbReference>
<dbReference type="InterPro" id="IPR019151">
    <property type="entry name" value="Proteasome_assmbl_chaperone_2"/>
</dbReference>
<evidence type="ECO:0000313" key="3">
    <source>
        <dbReference type="Proteomes" id="UP000663801"/>
    </source>
</evidence>
<organism evidence="2 3">
    <name type="scientific">Nakamurella flavida</name>
    <dbReference type="NCBI Taxonomy" id="363630"/>
    <lineage>
        <taxon>Bacteria</taxon>
        <taxon>Bacillati</taxon>
        <taxon>Actinomycetota</taxon>
        <taxon>Actinomycetes</taxon>
        <taxon>Nakamurellales</taxon>
        <taxon>Nakamurellaceae</taxon>
        <taxon>Nakamurella</taxon>
    </lineage>
</organism>
<protein>
    <submittedName>
        <fullName evidence="2">PAC2 family protein</fullName>
    </submittedName>
</protein>
<dbReference type="Gene3D" id="3.40.50.10900">
    <property type="entry name" value="PAC-like subunit"/>
    <property type="match status" value="1"/>
</dbReference>
<dbReference type="RefSeq" id="WP_205257839.1">
    <property type="nucleotide sequence ID" value="NZ_BAAAPV010000005.1"/>
</dbReference>
<evidence type="ECO:0000313" key="2">
    <source>
        <dbReference type="EMBL" id="MBM9477726.1"/>
    </source>
</evidence>
<dbReference type="AlphaFoldDB" id="A0A938YHE4"/>
<dbReference type="PIRSF" id="PIRSF028754">
    <property type="entry name" value="UCP028754"/>
    <property type="match status" value="1"/>
</dbReference>